<comment type="caution">
    <text evidence="7">The sequence shown here is derived from an EMBL/GenBank/DDBJ whole genome shotgun (WGS) entry which is preliminary data.</text>
</comment>
<dbReference type="EMBL" id="JALLBG020000200">
    <property type="protein sequence ID" value="KAL3759519.1"/>
    <property type="molecule type" value="Genomic_DNA"/>
</dbReference>
<feature type="domain" description="HSF-type DNA-binding" evidence="6">
    <location>
        <begin position="110"/>
        <end position="197"/>
    </location>
</feature>
<gene>
    <name evidence="7" type="ORF">ACHAWU_000818</name>
</gene>
<accession>A0ABD3M642</accession>
<dbReference type="SMART" id="SM00415">
    <property type="entry name" value="HSF"/>
    <property type="match status" value="1"/>
</dbReference>
<keyword evidence="8" id="KW-1185">Reference proteome</keyword>
<sequence length="441" mass="47384">MPASKKTRSGVSSTTAASSRPTPPPALPPFDNDAEEDEVDAAAAAAAAGGNDDDEDEEETTKQQPARKKAKKVKESIIDHTYRDYSQVEAPEDEEDIKSDKKGRPDFSRTFQSFPAKLHAILSNPNYQHIIRWMDKYLLTTVLLPRYFAHGKFESFNRSVNGWGFKRLLRDGPDKRAYYHECFLRGRPELTKLMTRLCNPGKRLPDKNGEPDFYEISRKYPLPELPSVGTNPGEHNDLDALLPMRSPTGAGGAASAGHPHAVQRMLFASPPNGGANINRNPQGPPMYLPAGPTGMEHPAFHQQSPFGFYAPSQFMMGPPQSGPPGYYVVYQPPPMFMQAPLGAAGGSAAPLPYGAASSVGGPHPDMAALLAATAMTSAAGMGRDTMKPALAEHAEETTGETSGEARVKTEIDGDAKPIAMNGVGNGEGKGKRGVTNSIAEV</sequence>
<dbReference type="InterPro" id="IPR000232">
    <property type="entry name" value="HSF_DNA-bd"/>
</dbReference>
<feature type="region of interest" description="Disordered" evidence="5">
    <location>
        <begin position="1"/>
        <end position="105"/>
    </location>
</feature>
<dbReference type="Proteomes" id="UP001530293">
    <property type="component" value="Unassembled WGS sequence"/>
</dbReference>
<evidence type="ECO:0000256" key="2">
    <source>
        <dbReference type="ARBA" id="ARBA00023125"/>
    </source>
</evidence>
<evidence type="ECO:0000259" key="6">
    <source>
        <dbReference type="SMART" id="SM00415"/>
    </source>
</evidence>
<feature type="compositionally biased region" description="Basic and acidic residues" evidence="5">
    <location>
        <begin position="73"/>
        <end position="83"/>
    </location>
</feature>
<evidence type="ECO:0000313" key="8">
    <source>
        <dbReference type="Proteomes" id="UP001530293"/>
    </source>
</evidence>
<dbReference type="PANTHER" id="PTHR10015:SF206">
    <property type="entry name" value="HSF-TYPE DNA-BINDING DOMAIN-CONTAINING PROTEIN"/>
    <property type="match status" value="1"/>
</dbReference>
<organism evidence="7 8">
    <name type="scientific">Discostella pseudostelligera</name>
    <dbReference type="NCBI Taxonomy" id="259834"/>
    <lineage>
        <taxon>Eukaryota</taxon>
        <taxon>Sar</taxon>
        <taxon>Stramenopiles</taxon>
        <taxon>Ochrophyta</taxon>
        <taxon>Bacillariophyta</taxon>
        <taxon>Coscinodiscophyceae</taxon>
        <taxon>Thalassiosirophycidae</taxon>
        <taxon>Stephanodiscales</taxon>
        <taxon>Stephanodiscaceae</taxon>
        <taxon>Discostella</taxon>
    </lineage>
</organism>
<name>A0ABD3M642_9STRA</name>
<dbReference type="GO" id="GO:0005634">
    <property type="term" value="C:nucleus"/>
    <property type="evidence" value="ECO:0007669"/>
    <property type="project" value="UniProtKB-SubCell"/>
</dbReference>
<proteinExistence type="inferred from homology"/>
<feature type="compositionally biased region" description="Basic and acidic residues" evidence="5">
    <location>
        <begin position="403"/>
        <end position="415"/>
    </location>
</feature>
<dbReference type="InterPro" id="IPR036390">
    <property type="entry name" value="WH_DNA-bd_sf"/>
</dbReference>
<dbReference type="Gene3D" id="1.10.10.10">
    <property type="entry name" value="Winged helix-like DNA-binding domain superfamily/Winged helix DNA-binding domain"/>
    <property type="match status" value="1"/>
</dbReference>
<feature type="region of interest" description="Disordered" evidence="5">
    <location>
        <begin position="392"/>
        <end position="441"/>
    </location>
</feature>
<evidence type="ECO:0000256" key="4">
    <source>
        <dbReference type="RuleBase" id="RU004020"/>
    </source>
</evidence>
<evidence type="ECO:0000256" key="3">
    <source>
        <dbReference type="ARBA" id="ARBA00023242"/>
    </source>
</evidence>
<dbReference type="InterPro" id="IPR036388">
    <property type="entry name" value="WH-like_DNA-bd_sf"/>
</dbReference>
<feature type="compositionally biased region" description="Low complexity" evidence="5">
    <location>
        <begin position="41"/>
        <end position="50"/>
    </location>
</feature>
<keyword evidence="3" id="KW-0539">Nucleus</keyword>
<comment type="subcellular location">
    <subcellularLocation>
        <location evidence="1">Nucleus</location>
    </subcellularLocation>
</comment>
<dbReference type="FunFam" id="1.10.10.10:FF:000479">
    <property type="entry name" value="Predicted protein"/>
    <property type="match status" value="1"/>
</dbReference>
<dbReference type="PANTHER" id="PTHR10015">
    <property type="entry name" value="HEAT SHOCK TRANSCRIPTION FACTOR"/>
    <property type="match status" value="1"/>
</dbReference>
<dbReference type="AlphaFoldDB" id="A0ABD3M642"/>
<evidence type="ECO:0000256" key="1">
    <source>
        <dbReference type="ARBA" id="ARBA00004123"/>
    </source>
</evidence>
<evidence type="ECO:0000256" key="5">
    <source>
        <dbReference type="SAM" id="MobiDB-lite"/>
    </source>
</evidence>
<dbReference type="SUPFAM" id="SSF46785">
    <property type="entry name" value="Winged helix' DNA-binding domain"/>
    <property type="match status" value="1"/>
</dbReference>
<keyword evidence="2" id="KW-0238">DNA-binding</keyword>
<comment type="similarity">
    <text evidence="4">Belongs to the HSF family.</text>
</comment>
<reference evidence="7 8" key="1">
    <citation type="submission" date="2024-10" db="EMBL/GenBank/DDBJ databases">
        <title>Updated reference genomes for cyclostephanoid diatoms.</title>
        <authorList>
            <person name="Roberts W.R."/>
            <person name="Alverson A.J."/>
        </authorList>
    </citation>
    <scope>NUCLEOTIDE SEQUENCE [LARGE SCALE GENOMIC DNA]</scope>
    <source>
        <strain evidence="7 8">AJA232-27</strain>
    </source>
</reference>
<dbReference type="GO" id="GO:0003677">
    <property type="term" value="F:DNA binding"/>
    <property type="evidence" value="ECO:0007669"/>
    <property type="project" value="UniProtKB-KW"/>
</dbReference>
<dbReference type="Pfam" id="PF00447">
    <property type="entry name" value="HSF_DNA-bind"/>
    <property type="match status" value="1"/>
</dbReference>
<protein>
    <recommendedName>
        <fullName evidence="6">HSF-type DNA-binding domain-containing protein</fullName>
    </recommendedName>
</protein>
<evidence type="ECO:0000313" key="7">
    <source>
        <dbReference type="EMBL" id="KAL3759519.1"/>
    </source>
</evidence>